<evidence type="ECO:0000313" key="3">
    <source>
        <dbReference type="EMBL" id="CAG9183664.1"/>
    </source>
</evidence>
<dbReference type="InterPro" id="IPR056464">
    <property type="entry name" value="DotM_C"/>
</dbReference>
<feature type="transmembrane region" description="Helical" evidence="1">
    <location>
        <begin position="96"/>
        <end position="117"/>
    </location>
</feature>
<feature type="transmembrane region" description="Helical" evidence="1">
    <location>
        <begin position="137"/>
        <end position="157"/>
    </location>
</feature>
<feature type="transmembrane region" description="Helical" evidence="1">
    <location>
        <begin position="52"/>
        <end position="75"/>
    </location>
</feature>
<keyword evidence="1" id="KW-0812">Transmembrane</keyword>
<feature type="domain" description="DotM C-terminal cytoplasmic" evidence="2">
    <location>
        <begin position="242"/>
        <end position="424"/>
    </location>
</feature>
<sequence length="647" mass="72167">MSSQKSQSKPMIDPLMLIFGVFVIVIFAWILWDRFHTAIATAYGHIRVAEFAAFVVLSHWGALVAGGVLVATGVIARFLSLPLRGLTPLRQYATPLMMIGVMLASAWLVAGIFRQWFTFFLVSDPSLVQIEHMTTSSLHANLFTAFVCIIPLAVWIARRSLATNPLNHKNFARPKPYTLHTFTDAMGKIYPHAQLFRKLDLTKKSVNEGKYRMPDTEKQFVMKHKLMVRAKTEGDYAVNRERAGAVFRGQMGKLWRGSWKDLSRTELMVMAILAPRIAATDQDMPDDEYDDALRATTALLAECWKQSQSYDAASDTFALDTTKAVATLKQYKGKRRVREIMQRHAYVSTIIYAMLQQARTLGVLQAAEMGWLRVLDRRLFILIDNVGRQVAFTEVAGIYSHYLYELSRKRAAERPNIDGALKGLIEAVDSFKFTEDERAGIEAGLNADKPVVIDPKSVEKPVARVMIHILPVGHGSSLDIFEIAIVAEDGKSLLESRCRPRVAIEEIVDRYALSDSEAANLHTLPTSDDLRRKVLELVNRQGVVCYGPDVAALVPGIERSAQSVQDLQTQPDHDLIMAAIDAGAADPEKHPQIANAHSGALLLRQLWVAREKLALRAKADASSEGEESILSLYDKVFNGGRRRGRDA</sequence>
<reference evidence="3 4" key="1">
    <citation type="submission" date="2021-08" db="EMBL/GenBank/DDBJ databases">
        <authorList>
            <person name="Peeters C."/>
        </authorList>
    </citation>
    <scope>NUCLEOTIDE SEQUENCE [LARGE SCALE GENOMIC DNA]</scope>
    <source>
        <strain evidence="3 4">LMG 32289</strain>
    </source>
</reference>
<name>A0ABN7ZDD4_9BURK</name>
<evidence type="ECO:0000313" key="4">
    <source>
        <dbReference type="Proteomes" id="UP000706525"/>
    </source>
</evidence>
<keyword evidence="4" id="KW-1185">Reference proteome</keyword>
<keyword evidence="1" id="KW-0472">Membrane</keyword>
<keyword evidence="1" id="KW-1133">Transmembrane helix</keyword>
<gene>
    <name evidence="3" type="ORF">LMG32289_05384</name>
</gene>
<evidence type="ECO:0000259" key="2">
    <source>
        <dbReference type="Pfam" id="PF23127"/>
    </source>
</evidence>
<proteinExistence type="predicted"/>
<feature type="transmembrane region" description="Helical" evidence="1">
    <location>
        <begin position="12"/>
        <end position="32"/>
    </location>
</feature>
<dbReference type="Pfam" id="PF23127">
    <property type="entry name" value="DotM_C"/>
    <property type="match status" value="1"/>
</dbReference>
<dbReference type="EMBL" id="CAJZAG010000012">
    <property type="protein sequence ID" value="CAG9183664.1"/>
    <property type="molecule type" value="Genomic_DNA"/>
</dbReference>
<comment type="caution">
    <text evidence="3">The sequence shown here is derived from an EMBL/GenBank/DDBJ whole genome shotgun (WGS) entry which is preliminary data.</text>
</comment>
<protein>
    <recommendedName>
        <fullName evidence="2">DotM C-terminal cytoplasmic domain-containing protein</fullName>
    </recommendedName>
</protein>
<organism evidence="3 4">
    <name type="scientific">Cupriavidus pampae</name>
    <dbReference type="NCBI Taxonomy" id="659251"/>
    <lineage>
        <taxon>Bacteria</taxon>
        <taxon>Pseudomonadati</taxon>
        <taxon>Pseudomonadota</taxon>
        <taxon>Betaproteobacteria</taxon>
        <taxon>Burkholderiales</taxon>
        <taxon>Burkholderiaceae</taxon>
        <taxon>Cupriavidus</taxon>
    </lineage>
</organism>
<evidence type="ECO:0000256" key="1">
    <source>
        <dbReference type="SAM" id="Phobius"/>
    </source>
</evidence>
<dbReference type="Proteomes" id="UP000706525">
    <property type="component" value="Unassembled WGS sequence"/>
</dbReference>
<accession>A0ABN7ZDD4</accession>
<dbReference type="RefSeq" id="WP_223993962.1">
    <property type="nucleotide sequence ID" value="NZ_CAJZAG010000012.1"/>
</dbReference>